<dbReference type="InterPro" id="IPR009072">
    <property type="entry name" value="Histone-fold"/>
</dbReference>
<accession>A0A803T861</accession>
<dbReference type="Proteomes" id="UP000001646">
    <property type="component" value="Chromosome 6"/>
</dbReference>
<dbReference type="AlphaFoldDB" id="A0A803T861"/>
<name>A0A803T861_ANOCA</name>
<organism evidence="1 2">
    <name type="scientific">Anolis carolinensis</name>
    <name type="common">Green anole</name>
    <name type="synonym">American chameleon</name>
    <dbReference type="NCBI Taxonomy" id="28377"/>
    <lineage>
        <taxon>Eukaryota</taxon>
        <taxon>Metazoa</taxon>
        <taxon>Chordata</taxon>
        <taxon>Craniata</taxon>
        <taxon>Vertebrata</taxon>
        <taxon>Euteleostomi</taxon>
        <taxon>Lepidosauria</taxon>
        <taxon>Squamata</taxon>
        <taxon>Bifurcata</taxon>
        <taxon>Unidentata</taxon>
        <taxon>Episquamata</taxon>
        <taxon>Toxicofera</taxon>
        <taxon>Iguania</taxon>
        <taxon>Dactyloidae</taxon>
        <taxon>Anolis</taxon>
    </lineage>
</organism>
<proteinExistence type="predicted"/>
<reference evidence="1 2" key="1">
    <citation type="submission" date="2009-12" db="EMBL/GenBank/DDBJ databases">
        <title>The Genome Sequence of Anolis carolinensis (Green Anole Lizard).</title>
        <authorList>
            <consortium name="The Genome Sequencing Platform"/>
            <person name="Di Palma F."/>
            <person name="Alfoldi J."/>
            <person name="Heiman D."/>
            <person name="Young S."/>
            <person name="Grabherr M."/>
            <person name="Johnson J."/>
            <person name="Lander E.S."/>
            <person name="Lindblad-Toh K."/>
        </authorList>
    </citation>
    <scope>NUCLEOTIDE SEQUENCE [LARGE SCALE GENOMIC DNA]</scope>
    <source>
        <strain evidence="1 2">JBL SC #1</strain>
    </source>
</reference>
<dbReference type="Ensembl" id="ENSACAT00000038202.1">
    <property type="protein sequence ID" value="ENSACAP00000031401.1"/>
    <property type="gene ID" value="ENSACAG00000038956.1"/>
</dbReference>
<reference evidence="1" key="3">
    <citation type="submission" date="2025-09" db="UniProtKB">
        <authorList>
            <consortium name="Ensembl"/>
        </authorList>
    </citation>
    <scope>IDENTIFICATION</scope>
</reference>
<evidence type="ECO:0000313" key="1">
    <source>
        <dbReference type="Ensembl" id="ENSACAP00000031401.1"/>
    </source>
</evidence>
<dbReference type="SUPFAM" id="SSF47113">
    <property type="entry name" value="Histone-fold"/>
    <property type="match status" value="1"/>
</dbReference>
<sequence>MVALEASRMSHYKKKPIITSMEVHAAVRVVLLQEAMKSCLLTGNDMSSRHVGST</sequence>
<protein>
    <submittedName>
        <fullName evidence="1">Uncharacterized protein</fullName>
    </submittedName>
</protein>
<evidence type="ECO:0000313" key="2">
    <source>
        <dbReference type="Proteomes" id="UP000001646"/>
    </source>
</evidence>
<dbReference type="InParanoid" id="A0A803T861"/>
<dbReference type="GO" id="GO:0046982">
    <property type="term" value="F:protein heterodimerization activity"/>
    <property type="evidence" value="ECO:0007669"/>
    <property type="project" value="InterPro"/>
</dbReference>
<keyword evidence="2" id="KW-1185">Reference proteome</keyword>
<dbReference type="Gene3D" id="1.10.20.10">
    <property type="entry name" value="Histone, subunit A"/>
    <property type="match status" value="1"/>
</dbReference>
<reference evidence="1" key="2">
    <citation type="submission" date="2025-08" db="UniProtKB">
        <authorList>
            <consortium name="Ensembl"/>
        </authorList>
    </citation>
    <scope>IDENTIFICATION</scope>
</reference>